<dbReference type="GO" id="GO:0006298">
    <property type="term" value="P:mismatch repair"/>
    <property type="evidence" value="ECO:0007669"/>
    <property type="project" value="TreeGrafter"/>
</dbReference>
<feature type="binding site" evidence="7">
    <location>
        <position position="59"/>
    </location>
    <ligand>
        <name>S-adenosyl-L-methionine</name>
        <dbReference type="ChEBI" id="CHEBI:59789"/>
    </ligand>
</feature>
<comment type="catalytic activity">
    <reaction evidence="6">
        <text>a 2'-deoxyadenosine in DNA + S-adenosyl-L-methionine = an N(6)-methyl-2'-deoxyadenosine in DNA + S-adenosyl-L-homocysteine + H(+)</text>
        <dbReference type="Rhea" id="RHEA:15197"/>
        <dbReference type="Rhea" id="RHEA-COMP:12418"/>
        <dbReference type="Rhea" id="RHEA-COMP:12419"/>
        <dbReference type="ChEBI" id="CHEBI:15378"/>
        <dbReference type="ChEBI" id="CHEBI:57856"/>
        <dbReference type="ChEBI" id="CHEBI:59789"/>
        <dbReference type="ChEBI" id="CHEBI:90615"/>
        <dbReference type="ChEBI" id="CHEBI:90616"/>
        <dbReference type="EC" id="2.1.1.72"/>
    </reaction>
</comment>
<dbReference type="InterPro" id="IPR029063">
    <property type="entry name" value="SAM-dependent_MTases_sf"/>
</dbReference>
<dbReference type="EMBL" id="CP031124">
    <property type="protein sequence ID" value="AXF86385.1"/>
    <property type="molecule type" value="Genomic_DNA"/>
</dbReference>
<feature type="binding site" evidence="7">
    <location>
        <position position="18"/>
    </location>
    <ligand>
        <name>S-adenosyl-L-methionine</name>
        <dbReference type="ChEBI" id="CHEBI:59789"/>
    </ligand>
</feature>
<keyword evidence="3 8" id="KW-0489">Methyltransferase</keyword>
<dbReference type="InterPro" id="IPR012263">
    <property type="entry name" value="M_m6A_EcoRV"/>
</dbReference>
<dbReference type="Gene3D" id="3.40.50.150">
    <property type="entry name" value="Vaccinia Virus protein VP39"/>
    <property type="match status" value="1"/>
</dbReference>
<feature type="binding site" evidence="7">
    <location>
        <position position="14"/>
    </location>
    <ligand>
        <name>S-adenosyl-L-methionine</name>
        <dbReference type="ChEBI" id="CHEBI:59789"/>
    </ligand>
</feature>
<keyword evidence="5" id="KW-0949">S-adenosyl-L-methionine</keyword>
<dbReference type="OrthoDB" id="9805629at2"/>
<reference evidence="9" key="1">
    <citation type="submission" date="2018-07" db="EMBL/GenBank/DDBJ databases">
        <authorList>
            <person name="Kim H."/>
        </authorList>
    </citation>
    <scope>NUCLEOTIDE SEQUENCE [LARGE SCALE GENOMIC DNA]</scope>
    <source>
        <strain evidence="9">F02</strain>
    </source>
</reference>
<dbReference type="InterPro" id="IPR023095">
    <property type="entry name" value="Ade_MeTrfase_dom_2"/>
</dbReference>
<evidence type="ECO:0000256" key="6">
    <source>
        <dbReference type="ARBA" id="ARBA00047942"/>
    </source>
</evidence>
<dbReference type="PIRSF" id="PIRSF000398">
    <property type="entry name" value="M_m6A_EcoRV"/>
    <property type="match status" value="1"/>
</dbReference>
<dbReference type="PRINTS" id="PR00505">
    <property type="entry name" value="D12N6MTFRASE"/>
</dbReference>
<dbReference type="EC" id="2.1.1.72" evidence="2"/>
<dbReference type="Pfam" id="PF02086">
    <property type="entry name" value="MethyltransfD12"/>
    <property type="match status" value="1"/>
</dbReference>
<sequence>MAHNQTRPKSPISWVGGKSKLTATIIPLIPPHHCYVEVFAGAAWVLFRKPPSKVEVINDINSDLTNMYKVIQHHHAAFIDAFEQVLVSRDQFDTFMATPTRILTDIQRAVRFYYMLRTSYAAKIVGQCFSVGAARGSRLNLTLLEQDIKDAHERLKRVWIENRSFAKLIPSLDKPNTFFYIDPPYWDCENVYGKGIFGKDDFAVLRDLLLQVKGKFIMSINDTPQIRELFADFHIKEVATQYSICRDSINDVVELLISNYVLPVADK</sequence>
<evidence type="ECO:0000256" key="2">
    <source>
        <dbReference type="ARBA" id="ARBA00011900"/>
    </source>
</evidence>
<dbReference type="Proteomes" id="UP000252182">
    <property type="component" value="Chromosome"/>
</dbReference>
<dbReference type="KEGG" id="hyf:DTO96_102139"/>
<dbReference type="GO" id="GO:0009007">
    <property type="term" value="F:site-specific DNA-methyltransferase (adenine-specific) activity"/>
    <property type="evidence" value="ECO:0007669"/>
    <property type="project" value="UniProtKB-EC"/>
</dbReference>
<dbReference type="RefSeq" id="WP_114563466.1">
    <property type="nucleotide sequence ID" value="NZ_CP031124.1"/>
</dbReference>
<dbReference type="PANTHER" id="PTHR30481:SF4">
    <property type="entry name" value="SITE-SPECIFIC DNA-METHYLTRANSFERASE (ADENINE-SPECIFIC)"/>
    <property type="match status" value="1"/>
</dbReference>
<evidence type="ECO:0000256" key="4">
    <source>
        <dbReference type="ARBA" id="ARBA00022679"/>
    </source>
</evidence>
<comment type="similarity">
    <text evidence="1">Belongs to the N(4)/N(6)-methyltransferase family.</text>
</comment>
<dbReference type="AlphaFoldDB" id="A0A345DDE7"/>
<feature type="binding site" evidence="7">
    <location>
        <position position="182"/>
    </location>
    <ligand>
        <name>S-adenosyl-L-methionine</name>
        <dbReference type="ChEBI" id="CHEBI:59789"/>
    </ligand>
</feature>
<evidence type="ECO:0000256" key="1">
    <source>
        <dbReference type="ARBA" id="ARBA00006594"/>
    </source>
</evidence>
<evidence type="ECO:0000313" key="8">
    <source>
        <dbReference type="EMBL" id="AXF86385.1"/>
    </source>
</evidence>
<dbReference type="InterPro" id="IPR012327">
    <property type="entry name" value="MeTrfase_D12"/>
</dbReference>
<protein>
    <recommendedName>
        <fullName evidence="2">site-specific DNA-methyltransferase (adenine-specific)</fullName>
        <ecNumber evidence="2">2.1.1.72</ecNumber>
    </recommendedName>
</protein>
<accession>A0A345DDE7</accession>
<keyword evidence="4 8" id="KW-0808">Transferase</keyword>
<keyword evidence="9" id="KW-1185">Reference proteome</keyword>
<dbReference type="GO" id="GO:0032259">
    <property type="term" value="P:methylation"/>
    <property type="evidence" value="ECO:0007669"/>
    <property type="project" value="UniProtKB-KW"/>
</dbReference>
<dbReference type="REBASE" id="260103">
    <property type="entry name" value="M.HspF02ORF102139P"/>
</dbReference>
<dbReference type="GO" id="GO:1904047">
    <property type="term" value="F:S-adenosyl-L-methionine binding"/>
    <property type="evidence" value="ECO:0007669"/>
    <property type="project" value="TreeGrafter"/>
</dbReference>
<evidence type="ECO:0000313" key="9">
    <source>
        <dbReference type="Proteomes" id="UP000252182"/>
    </source>
</evidence>
<dbReference type="Gene3D" id="1.10.1020.10">
    <property type="entry name" value="Adenine-specific Methyltransferase, Domain 2"/>
    <property type="match status" value="1"/>
</dbReference>
<dbReference type="GO" id="GO:0043565">
    <property type="term" value="F:sequence-specific DNA binding"/>
    <property type="evidence" value="ECO:0007669"/>
    <property type="project" value="TreeGrafter"/>
</dbReference>
<organism evidence="8 9">
    <name type="scientific">Ephemeroptericola cinctiostellae</name>
    <dbReference type="NCBI Taxonomy" id="2268024"/>
    <lineage>
        <taxon>Bacteria</taxon>
        <taxon>Pseudomonadati</taxon>
        <taxon>Pseudomonadota</taxon>
        <taxon>Betaproteobacteria</taxon>
        <taxon>Burkholderiales</taxon>
        <taxon>Burkholderiaceae</taxon>
        <taxon>Ephemeroptericola</taxon>
    </lineage>
</organism>
<gene>
    <name evidence="8" type="primary">dpnM_1</name>
    <name evidence="8" type="ORF">DTO96_102139</name>
</gene>
<evidence type="ECO:0000256" key="7">
    <source>
        <dbReference type="PIRSR" id="PIRSR000398-1"/>
    </source>
</evidence>
<evidence type="ECO:0000256" key="5">
    <source>
        <dbReference type="ARBA" id="ARBA00022691"/>
    </source>
</evidence>
<evidence type="ECO:0000256" key="3">
    <source>
        <dbReference type="ARBA" id="ARBA00022603"/>
    </source>
</evidence>
<proteinExistence type="inferred from homology"/>
<dbReference type="PANTHER" id="PTHR30481">
    <property type="entry name" value="DNA ADENINE METHYLASE"/>
    <property type="match status" value="1"/>
</dbReference>
<dbReference type="SUPFAM" id="SSF53335">
    <property type="entry name" value="S-adenosyl-L-methionine-dependent methyltransferases"/>
    <property type="match status" value="1"/>
</dbReference>
<dbReference type="GO" id="GO:0009307">
    <property type="term" value="P:DNA restriction-modification system"/>
    <property type="evidence" value="ECO:0007669"/>
    <property type="project" value="InterPro"/>
</dbReference>
<name>A0A345DDE7_9BURK</name>